<dbReference type="GO" id="GO:0005524">
    <property type="term" value="F:ATP binding"/>
    <property type="evidence" value="ECO:0007669"/>
    <property type="project" value="InterPro"/>
</dbReference>
<dbReference type="PANTHER" id="PTHR46411:SF3">
    <property type="entry name" value="AAA+ ATPASE DOMAIN-CONTAINING PROTEIN"/>
    <property type="match status" value="1"/>
</dbReference>
<feature type="compositionally biased region" description="Polar residues" evidence="1">
    <location>
        <begin position="472"/>
        <end position="483"/>
    </location>
</feature>
<dbReference type="GO" id="GO:0016887">
    <property type="term" value="F:ATP hydrolysis activity"/>
    <property type="evidence" value="ECO:0007669"/>
    <property type="project" value="InterPro"/>
</dbReference>
<keyword evidence="3" id="KW-0378">Hydrolase</keyword>
<dbReference type="SMART" id="SM00382">
    <property type="entry name" value="AAA"/>
    <property type="match status" value="1"/>
</dbReference>
<keyword evidence="4" id="KW-1185">Reference proteome</keyword>
<protein>
    <submittedName>
        <fullName evidence="3">P-loop containing nucleoside triphosphate hydrolase protein</fullName>
    </submittedName>
</protein>
<dbReference type="EMBL" id="MU863631">
    <property type="protein sequence ID" value="KAK4102405.1"/>
    <property type="molecule type" value="Genomic_DNA"/>
</dbReference>
<dbReference type="InterPro" id="IPR003959">
    <property type="entry name" value="ATPase_AAA_core"/>
</dbReference>
<dbReference type="SUPFAM" id="SSF52540">
    <property type="entry name" value="P-loop containing nucleoside triphosphate hydrolases"/>
    <property type="match status" value="1"/>
</dbReference>
<dbReference type="InterPro" id="IPR003593">
    <property type="entry name" value="AAA+_ATPase"/>
</dbReference>
<feature type="region of interest" description="Disordered" evidence="1">
    <location>
        <begin position="472"/>
        <end position="491"/>
    </location>
</feature>
<dbReference type="InterPro" id="IPR027417">
    <property type="entry name" value="P-loop_NTPase"/>
</dbReference>
<dbReference type="CDD" id="cd19481">
    <property type="entry name" value="RecA-like_protease"/>
    <property type="match status" value="1"/>
</dbReference>
<name>A0AAN6Q2I5_9PEZI</name>
<dbReference type="Pfam" id="PF22942">
    <property type="entry name" value="DUF7025"/>
    <property type="match status" value="1"/>
</dbReference>
<proteinExistence type="predicted"/>
<reference evidence="3" key="2">
    <citation type="submission" date="2023-05" db="EMBL/GenBank/DDBJ databases">
        <authorList>
            <consortium name="Lawrence Berkeley National Laboratory"/>
            <person name="Steindorff A."/>
            <person name="Hensen N."/>
            <person name="Bonometti L."/>
            <person name="Westerberg I."/>
            <person name="Brannstrom I.O."/>
            <person name="Guillou S."/>
            <person name="Cros-Aarteil S."/>
            <person name="Calhoun S."/>
            <person name="Haridas S."/>
            <person name="Kuo A."/>
            <person name="Mondo S."/>
            <person name="Pangilinan J."/>
            <person name="Riley R."/>
            <person name="Labutti K."/>
            <person name="Andreopoulos B."/>
            <person name="Lipzen A."/>
            <person name="Chen C."/>
            <person name="Yanf M."/>
            <person name="Daum C."/>
            <person name="Ng V."/>
            <person name="Clum A."/>
            <person name="Ohm R."/>
            <person name="Martin F."/>
            <person name="Silar P."/>
            <person name="Natvig D."/>
            <person name="Lalanne C."/>
            <person name="Gautier V."/>
            <person name="Ament-Velasquez S.L."/>
            <person name="Kruys A."/>
            <person name="Hutchinson M.I."/>
            <person name="Powell A.J."/>
            <person name="Barry K."/>
            <person name="Miller A.N."/>
            <person name="Grigoriev I.V."/>
            <person name="Debuchy R."/>
            <person name="Gladieux P."/>
            <person name="Thoren M.H."/>
            <person name="Johannesson H."/>
        </authorList>
    </citation>
    <scope>NUCLEOTIDE SEQUENCE</scope>
    <source>
        <strain evidence="3">CBS 757.83</strain>
    </source>
</reference>
<organism evidence="3 4">
    <name type="scientific">Parathielavia hyrcaniae</name>
    <dbReference type="NCBI Taxonomy" id="113614"/>
    <lineage>
        <taxon>Eukaryota</taxon>
        <taxon>Fungi</taxon>
        <taxon>Dikarya</taxon>
        <taxon>Ascomycota</taxon>
        <taxon>Pezizomycotina</taxon>
        <taxon>Sordariomycetes</taxon>
        <taxon>Sordariomycetidae</taxon>
        <taxon>Sordariales</taxon>
        <taxon>Chaetomiaceae</taxon>
        <taxon>Parathielavia</taxon>
    </lineage>
</organism>
<dbReference type="AlphaFoldDB" id="A0AAN6Q2I5"/>
<evidence type="ECO:0000259" key="2">
    <source>
        <dbReference type="SMART" id="SM00382"/>
    </source>
</evidence>
<dbReference type="Gene3D" id="3.40.50.300">
    <property type="entry name" value="P-loop containing nucleotide triphosphate hydrolases"/>
    <property type="match status" value="1"/>
</dbReference>
<evidence type="ECO:0000256" key="1">
    <source>
        <dbReference type="SAM" id="MobiDB-lite"/>
    </source>
</evidence>
<reference evidence="3" key="1">
    <citation type="journal article" date="2023" name="Mol. Phylogenet. Evol.">
        <title>Genome-scale phylogeny and comparative genomics of the fungal order Sordariales.</title>
        <authorList>
            <person name="Hensen N."/>
            <person name="Bonometti L."/>
            <person name="Westerberg I."/>
            <person name="Brannstrom I.O."/>
            <person name="Guillou S."/>
            <person name="Cros-Aarteil S."/>
            <person name="Calhoun S."/>
            <person name="Haridas S."/>
            <person name="Kuo A."/>
            <person name="Mondo S."/>
            <person name="Pangilinan J."/>
            <person name="Riley R."/>
            <person name="LaButti K."/>
            <person name="Andreopoulos B."/>
            <person name="Lipzen A."/>
            <person name="Chen C."/>
            <person name="Yan M."/>
            <person name="Daum C."/>
            <person name="Ng V."/>
            <person name="Clum A."/>
            <person name="Steindorff A."/>
            <person name="Ohm R.A."/>
            <person name="Martin F."/>
            <person name="Silar P."/>
            <person name="Natvig D.O."/>
            <person name="Lalanne C."/>
            <person name="Gautier V."/>
            <person name="Ament-Velasquez S.L."/>
            <person name="Kruys A."/>
            <person name="Hutchinson M.I."/>
            <person name="Powell A.J."/>
            <person name="Barry K."/>
            <person name="Miller A.N."/>
            <person name="Grigoriev I.V."/>
            <person name="Debuchy R."/>
            <person name="Gladieux P."/>
            <person name="Hiltunen Thoren M."/>
            <person name="Johannesson H."/>
        </authorList>
    </citation>
    <scope>NUCLEOTIDE SEQUENCE</scope>
    <source>
        <strain evidence="3">CBS 757.83</strain>
    </source>
</reference>
<comment type="caution">
    <text evidence="3">The sequence shown here is derived from an EMBL/GenBank/DDBJ whole genome shotgun (WGS) entry which is preliminary data.</text>
</comment>
<sequence>MGPERKPPAGLTTPGVQANLFEAAEGSHCATQTLYEGSKKCQCCKNWVVDYPEDLRVAVDDQLEAKQKALVVRMAKNHRSDGGKPLVLHSVVVQSSSLRNTLNELFHGVRGITPSLKKLVFRAPFQPFFYRWDRLTEILERQKTEDPDAAAYTQLLYDVLDAEIRDCRAEVADLLHNGVITYPLLWALFEPGVIVFEEPGRFYLVENREYDQEKMGYLWLSMKYVDWNGHRFGYGSRSIHIQAFSGTQDITSLPVYPAKFHPSYEEAKASAIARGRKFQELAGIHYMAYLGTFVHRVGRDMNGTMERQASGRIIVDAAGYAASHKQADDEYDSHGGGFLAALSSGVEVPQLHVTDDIHHPVPGHGLPPGHKRHWNRQYETGCPVPGYSHPPILRAVPKAASKSSSTELTELTPDQLLLCIPTVKGYSLKLKLWGLFSVSKIAPIAFNDSAFPNLRLPPTYKDLILSFVETHPSSAPQDTTPASTALVVPDDDGNNNNNRFDDLIEGKGLGVVLLLVGNPGTGKTLTAEAVADQVRRPLYVLSAGELGQDAGDVETRLRDSLELAESWGAVLLLDECDVFLQERSGGGGVWDLARNEIVAVFLRLLEYYRGILFMTTNRADTLDKAFHSRVHLTLRYPDLDEAAKEHIWRHFTTMAGPDGVEFGAELYQSLARLPMNGRQIKNTVKLATLVAARRKVSLGVEHVRTALQAMEGPGGVEFSW</sequence>
<feature type="domain" description="AAA+ ATPase" evidence="2">
    <location>
        <begin position="509"/>
        <end position="638"/>
    </location>
</feature>
<dbReference type="PANTHER" id="PTHR46411">
    <property type="entry name" value="FAMILY ATPASE, PUTATIVE-RELATED"/>
    <property type="match status" value="1"/>
</dbReference>
<dbReference type="Pfam" id="PF00004">
    <property type="entry name" value="AAA"/>
    <property type="match status" value="1"/>
</dbReference>
<accession>A0AAN6Q2I5</accession>
<evidence type="ECO:0000313" key="3">
    <source>
        <dbReference type="EMBL" id="KAK4102405.1"/>
    </source>
</evidence>
<dbReference type="Proteomes" id="UP001305647">
    <property type="component" value="Unassembled WGS sequence"/>
</dbReference>
<gene>
    <name evidence="3" type="ORF">N658DRAFT_495114</name>
</gene>
<dbReference type="InterPro" id="IPR054289">
    <property type="entry name" value="DUF7025"/>
</dbReference>
<evidence type="ECO:0000313" key="4">
    <source>
        <dbReference type="Proteomes" id="UP001305647"/>
    </source>
</evidence>